<name>A0A6J1QSX7_9HYME</name>
<evidence type="ECO:0000313" key="3">
    <source>
        <dbReference type="Proteomes" id="UP000504618"/>
    </source>
</evidence>
<dbReference type="Gene3D" id="1.10.10.60">
    <property type="entry name" value="Homeodomain-like"/>
    <property type="match status" value="1"/>
</dbReference>
<dbReference type="InterPro" id="IPR044822">
    <property type="entry name" value="Myb_DNA-bind_4"/>
</dbReference>
<dbReference type="Pfam" id="PF13837">
    <property type="entry name" value="Myb_DNA-bind_4"/>
    <property type="match status" value="1"/>
</dbReference>
<dbReference type="AlphaFoldDB" id="A0A6J1QSX7"/>
<dbReference type="OrthoDB" id="7550490at2759"/>
<keyword evidence="3" id="KW-1185">Reference proteome</keyword>
<dbReference type="PANTHER" id="PTHR47595:SF1">
    <property type="entry name" value="MYB_SANT-LIKE DNA-BINDING DOMAIN-CONTAINING PROTEIN"/>
    <property type="match status" value="1"/>
</dbReference>
<dbReference type="PROSITE" id="PS50090">
    <property type="entry name" value="MYB_LIKE"/>
    <property type="match status" value="1"/>
</dbReference>
<feature type="region of interest" description="Disordered" evidence="1">
    <location>
        <begin position="125"/>
        <end position="155"/>
    </location>
</feature>
<dbReference type="RefSeq" id="XP_024884071.1">
    <property type="nucleotide sequence ID" value="XM_025028303.1"/>
</dbReference>
<dbReference type="PANTHER" id="PTHR47595">
    <property type="entry name" value="HEAT SHOCK 70 KDA PROTEIN 14"/>
    <property type="match status" value="1"/>
</dbReference>
<proteinExistence type="predicted"/>
<evidence type="ECO:0000259" key="2">
    <source>
        <dbReference type="PROSITE" id="PS50090"/>
    </source>
</evidence>
<feature type="domain" description="Myb-like" evidence="2">
    <location>
        <begin position="21"/>
        <end position="78"/>
    </location>
</feature>
<dbReference type="InterPro" id="IPR001005">
    <property type="entry name" value="SANT/Myb"/>
</dbReference>
<evidence type="ECO:0000313" key="4">
    <source>
        <dbReference type="RefSeq" id="XP_024884071.1"/>
    </source>
</evidence>
<evidence type="ECO:0000256" key="1">
    <source>
        <dbReference type="SAM" id="MobiDB-lite"/>
    </source>
</evidence>
<protein>
    <submittedName>
        <fullName evidence="4">Uncharacterized protein LOC112462501</fullName>
    </submittedName>
</protein>
<dbReference type="Proteomes" id="UP000504618">
    <property type="component" value="Unplaced"/>
</dbReference>
<accession>A0A6J1QSX7</accession>
<gene>
    <name evidence="4" type="primary">LOC112462501</name>
</gene>
<sequence length="218" mass="25730">MDPYEEDVMEQNQCGNYKYQWTVQTTKLLIEKVRNHMGMLSNKNCMQKKVWKKIANKFIERGYNVTEEQCSVKWKNLKRRYKNVRDLNNQTGGATESWEYYDLIDAFINAKPEIAPVSVASSTHGFRIRQPSPPTQEIGDSTDENSAAAANTSYNTGRNIRKRRRSDEPTWVKTLYEQRKVHHEDNVKIKNEFLELFKKYVQKENVQENVQKDVQEKK</sequence>
<reference evidence="4" key="1">
    <citation type="submission" date="2025-08" db="UniProtKB">
        <authorList>
            <consortium name="RefSeq"/>
        </authorList>
    </citation>
    <scope>IDENTIFICATION</scope>
    <source>
        <tissue evidence="4">Whole body</tissue>
    </source>
</reference>
<dbReference type="GeneID" id="112462501"/>
<organism evidence="3 4">
    <name type="scientific">Temnothorax curvispinosus</name>
    <dbReference type="NCBI Taxonomy" id="300111"/>
    <lineage>
        <taxon>Eukaryota</taxon>
        <taxon>Metazoa</taxon>
        <taxon>Ecdysozoa</taxon>
        <taxon>Arthropoda</taxon>
        <taxon>Hexapoda</taxon>
        <taxon>Insecta</taxon>
        <taxon>Pterygota</taxon>
        <taxon>Neoptera</taxon>
        <taxon>Endopterygota</taxon>
        <taxon>Hymenoptera</taxon>
        <taxon>Apocrita</taxon>
        <taxon>Aculeata</taxon>
        <taxon>Formicoidea</taxon>
        <taxon>Formicidae</taxon>
        <taxon>Myrmicinae</taxon>
        <taxon>Temnothorax</taxon>
    </lineage>
</organism>